<proteinExistence type="predicted"/>
<evidence type="ECO:0000313" key="3">
    <source>
        <dbReference type="Proteomes" id="UP000028090"/>
    </source>
</evidence>
<sequence length="84" mass="9515">MTSETIASEVQDMSEELLKRDIAIDSSLVHYDDGLLLGSLINIEDSQGTRRVLSNLSYELTLMHFSQFHQGYEVVGILQSLRQK</sequence>
<evidence type="ECO:0000313" key="1">
    <source>
        <dbReference type="EMBL" id="KEQ34102.1"/>
    </source>
</evidence>
<dbReference type="EMBL" id="JPFU01000014">
    <property type="protein sequence ID" value="KEQ34102.1"/>
    <property type="molecule type" value="Genomic_DNA"/>
</dbReference>
<protein>
    <submittedName>
        <fullName evidence="1">Toxin-antitoxin system, antitoxin component, Xre family</fullName>
    </submittedName>
</protein>
<comment type="caution">
    <text evidence="1">The sequence shown here is derived from an EMBL/GenBank/DDBJ whole genome shotgun (WGS) entry which is preliminary data.</text>
</comment>
<gene>
    <name evidence="1" type="ORF">SK629_1876</name>
    <name evidence="2" type="ORF">SMIDD28_01018</name>
</gene>
<accession>A0A081PTS9</accession>
<dbReference type="PATRIC" id="fig|28037.234.peg.1058"/>
<dbReference type="EMBL" id="LQOA01000031">
    <property type="protein sequence ID" value="KXT98840.1"/>
    <property type="molecule type" value="Genomic_DNA"/>
</dbReference>
<reference evidence="1 3" key="1">
    <citation type="submission" date="2014-05" db="EMBL/GenBank/DDBJ databases">
        <authorList>
            <person name="Daugherty S.C."/>
            <person name="Tallon L.J."/>
            <person name="Sadzewicz L."/>
            <person name="Kilian M."/>
            <person name="Tettelin H."/>
        </authorList>
    </citation>
    <scope>NUCLEOTIDE SEQUENCE [LARGE SCALE GENOMIC DNA]</scope>
    <source>
        <strain evidence="1 3">SK629</strain>
    </source>
</reference>
<organism evidence="1 3">
    <name type="scientific">Streptococcus mitis</name>
    <dbReference type="NCBI Taxonomy" id="28037"/>
    <lineage>
        <taxon>Bacteria</taxon>
        <taxon>Bacillati</taxon>
        <taxon>Bacillota</taxon>
        <taxon>Bacilli</taxon>
        <taxon>Lactobacillales</taxon>
        <taxon>Streptococcaceae</taxon>
        <taxon>Streptococcus</taxon>
        <taxon>Streptococcus mitis group</taxon>
    </lineage>
</organism>
<name>A0A081PTS9_STRMT</name>
<evidence type="ECO:0000313" key="4">
    <source>
        <dbReference type="Proteomes" id="UP000070136"/>
    </source>
</evidence>
<dbReference type="Proteomes" id="UP000070136">
    <property type="component" value="Unassembled WGS sequence"/>
</dbReference>
<evidence type="ECO:0000313" key="2">
    <source>
        <dbReference type="EMBL" id="KXT98840.1"/>
    </source>
</evidence>
<dbReference type="AlphaFoldDB" id="A0A081PTS9"/>
<reference evidence="2 4" key="2">
    <citation type="submission" date="2016-01" db="EMBL/GenBank/DDBJ databases">
        <title>Highly variable Streptococcus oralis are common among viridans streptococci isolated from primates.</title>
        <authorList>
            <person name="Denapaite D."/>
            <person name="Rieger M."/>
            <person name="Koendgen S."/>
            <person name="Brueckner R."/>
            <person name="Ochigava I."/>
            <person name="Kappeler P."/>
            <person name="Maetz-Rensing K."/>
            <person name="Leendertz F."/>
            <person name="Hakenbeck R."/>
        </authorList>
    </citation>
    <scope>NUCLEOTIDE SEQUENCE [LARGE SCALE GENOMIC DNA]</scope>
    <source>
        <strain evidence="2 4">DD28</strain>
    </source>
</reference>
<dbReference type="Proteomes" id="UP000028090">
    <property type="component" value="Unassembled WGS sequence"/>
</dbReference>
<dbReference type="RefSeq" id="WP_000200172.1">
    <property type="nucleotide sequence ID" value="NZ_JASGZY010000008.1"/>
</dbReference>
<dbReference type="OrthoDB" id="2227926at2"/>